<evidence type="ECO:0000313" key="1">
    <source>
        <dbReference type="EMBL" id="MEQ2529537.1"/>
    </source>
</evidence>
<protein>
    <submittedName>
        <fullName evidence="1">UDP-N-acetylglucosamine 2-epimerase (Non-hydrolyzing)</fullName>
        <ecNumber evidence="1">5.1.3.14</ecNumber>
    </submittedName>
</protein>
<organism evidence="1 2">
    <name type="scientific">Robertmurraya yapensis</name>
    <name type="common">ex Hitch et al 2024</name>
    <dbReference type="NCBI Taxonomy" id="3133160"/>
    <lineage>
        <taxon>Bacteria</taxon>
        <taxon>Bacillati</taxon>
        <taxon>Bacillota</taxon>
        <taxon>Bacilli</taxon>
        <taxon>Bacillales</taxon>
        <taxon>Bacillaceae</taxon>
        <taxon>Robertmurraya</taxon>
    </lineage>
</organism>
<proteinExistence type="predicted"/>
<dbReference type="Proteomes" id="UP001439875">
    <property type="component" value="Unassembled WGS sequence"/>
</dbReference>
<gene>
    <name evidence="1" type="primary">wecB</name>
    <name evidence="1" type="ORF">WMO40_22965</name>
</gene>
<keyword evidence="2" id="KW-1185">Reference proteome</keyword>
<dbReference type="EC" id="5.1.3.14" evidence="1"/>
<evidence type="ECO:0000313" key="2">
    <source>
        <dbReference type="Proteomes" id="UP001439875"/>
    </source>
</evidence>
<name>A0ACC6SI78_9BACI</name>
<dbReference type="EMBL" id="JBBMEW010000040">
    <property type="protein sequence ID" value="MEQ2529537.1"/>
    <property type="molecule type" value="Genomic_DNA"/>
</dbReference>
<reference evidence="1" key="1">
    <citation type="submission" date="2024-03" db="EMBL/GenBank/DDBJ databases">
        <title>Human intestinal bacterial collection.</title>
        <authorList>
            <person name="Pauvert C."/>
            <person name="Hitch T.C.A."/>
            <person name="Clavel T."/>
        </authorList>
    </citation>
    <scope>NUCLEOTIDE SEQUENCE</scope>
    <source>
        <strain evidence="1">CLA-AA-H227</strain>
    </source>
</reference>
<sequence length="384" mass="43346">MNKPIKVMTIFGTRPEAIKMAPLVLELQKYPDRFESIVTVTAQHRQMLDQVLNIFGITPDYDLNIMKDRQTLVDVTTRGLEGLDKVMKEVKPDIVLVHGDTTTTFIASLAAFYNQIVVGHVEAGLRTWNKYSPFPEEMNRQLTGVMADLHFSPTTMSAENLRRENKKEESIFVTGNTAIDALTTTVKEEYHHEVLDSLGDDRLILLTAHRRENLGEPMRNMFRAVKRIVDEQKDVQVIYPVHLNPVVREIADEILGNDPRIRLIEPLDVIDFHNFASRAHLILTDSGGVQEEAPSLGVPVLVLRDTTERPEGIEAGTLKLAGVDEDTIYNLATELLTDDAAYEKMAKAVNPYGDGEASRRICDAISYYFKQSSERPEPYNPLKN</sequence>
<keyword evidence="1" id="KW-0413">Isomerase</keyword>
<accession>A0ACC6SI78</accession>
<comment type="caution">
    <text evidence="1">The sequence shown here is derived from an EMBL/GenBank/DDBJ whole genome shotgun (WGS) entry which is preliminary data.</text>
</comment>